<dbReference type="SMART" id="SM00382">
    <property type="entry name" value="AAA"/>
    <property type="match status" value="1"/>
</dbReference>
<accession>A0A0R1J5Y1</accession>
<protein>
    <submittedName>
        <fullName evidence="5">Nitrate transport ATP-binding protein nrtD</fullName>
    </submittedName>
</protein>
<keyword evidence="2" id="KW-0547">Nucleotide-binding</keyword>
<dbReference type="GO" id="GO:0016887">
    <property type="term" value="F:ATP hydrolysis activity"/>
    <property type="evidence" value="ECO:0007669"/>
    <property type="project" value="InterPro"/>
</dbReference>
<dbReference type="PROSITE" id="PS50893">
    <property type="entry name" value="ABC_TRANSPORTER_2"/>
    <property type="match status" value="1"/>
</dbReference>
<sequence length="246" mass="27841">MEKIIEVKDLTLTYENDDTPTLNSLNLDINRGEIVTVIGKSGCGKSTLLNTIAGYLEPTSGQVLLNGEPVTGPNWKLGVVFQNNALYPWLDVEDNIGFGLKMRHFDKELISKRVNTLLDQVQLTDKKKEYVFSLSGGMRQRVAIARALANQPQLVMFDESFGALDEFTRNDIHDVILGLWKSLNLTFFIITHDIDEAIKLGNRIVIMTPDKDSQLKIVDNPYFNIDSDDINSDYMKFKNDILKQII</sequence>
<dbReference type="Pfam" id="PF00005">
    <property type="entry name" value="ABC_tran"/>
    <property type="match status" value="1"/>
</dbReference>
<keyword evidence="6" id="KW-1185">Reference proteome</keyword>
<organism evidence="5 6">
    <name type="scientific">Companilactobacillus tucceti DSM 20183</name>
    <dbReference type="NCBI Taxonomy" id="1423811"/>
    <lineage>
        <taxon>Bacteria</taxon>
        <taxon>Bacillati</taxon>
        <taxon>Bacillota</taxon>
        <taxon>Bacilli</taxon>
        <taxon>Lactobacillales</taxon>
        <taxon>Lactobacillaceae</taxon>
        <taxon>Companilactobacillus</taxon>
    </lineage>
</organism>
<dbReference type="STRING" id="1423811.FC72_GL001489"/>
<reference evidence="5 6" key="1">
    <citation type="journal article" date="2015" name="Genome Announc.">
        <title>Expanding the biotechnology potential of lactobacilli through comparative genomics of 213 strains and associated genera.</title>
        <authorList>
            <person name="Sun Z."/>
            <person name="Harris H.M."/>
            <person name="McCann A."/>
            <person name="Guo C."/>
            <person name="Argimon S."/>
            <person name="Zhang W."/>
            <person name="Yang X."/>
            <person name="Jeffery I.B."/>
            <person name="Cooney J.C."/>
            <person name="Kagawa T.F."/>
            <person name="Liu W."/>
            <person name="Song Y."/>
            <person name="Salvetti E."/>
            <person name="Wrobel A."/>
            <person name="Rasinkangas P."/>
            <person name="Parkhill J."/>
            <person name="Rea M.C."/>
            <person name="O'Sullivan O."/>
            <person name="Ritari J."/>
            <person name="Douillard F.P."/>
            <person name="Paul Ross R."/>
            <person name="Yang R."/>
            <person name="Briner A.E."/>
            <person name="Felis G.E."/>
            <person name="de Vos W.M."/>
            <person name="Barrangou R."/>
            <person name="Klaenhammer T.R."/>
            <person name="Caufield P.W."/>
            <person name="Cui Y."/>
            <person name="Zhang H."/>
            <person name="O'Toole P.W."/>
        </authorList>
    </citation>
    <scope>NUCLEOTIDE SEQUENCE [LARGE SCALE GENOMIC DNA]</scope>
    <source>
        <strain evidence="5 6">DSM 20183</strain>
    </source>
</reference>
<dbReference type="AlphaFoldDB" id="A0A0R1J5Y1"/>
<dbReference type="PROSITE" id="PS00211">
    <property type="entry name" value="ABC_TRANSPORTER_1"/>
    <property type="match status" value="1"/>
</dbReference>
<evidence type="ECO:0000313" key="5">
    <source>
        <dbReference type="EMBL" id="KRK63524.1"/>
    </source>
</evidence>
<evidence type="ECO:0000313" key="6">
    <source>
        <dbReference type="Proteomes" id="UP000050929"/>
    </source>
</evidence>
<dbReference type="Proteomes" id="UP000050929">
    <property type="component" value="Unassembled WGS sequence"/>
</dbReference>
<dbReference type="SUPFAM" id="SSF52540">
    <property type="entry name" value="P-loop containing nucleoside triphosphate hydrolases"/>
    <property type="match status" value="1"/>
</dbReference>
<keyword evidence="1" id="KW-0813">Transport</keyword>
<evidence type="ECO:0000256" key="3">
    <source>
        <dbReference type="ARBA" id="ARBA00022840"/>
    </source>
</evidence>
<dbReference type="InterPro" id="IPR027417">
    <property type="entry name" value="P-loop_NTPase"/>
</dbReference>
<proteinExistence type="predicted"/>
<dbReference type="OrthoDB" id="9802264at2"/>
<dbReference type="Gene3D" id="3.40.50.300">
    <property type="entry name" value="P-loop containing nucleotide triphosphate hydrolases"/>
    <property type="match status" value="1"/>
</dbReference>
<name>A0A0R1J5Y1_9LACO</name>
<evidence type="ECO:0000259" key="4">
    <source>
        <dbReference type="PROSITE" id="PS50893"/>
    </source>
</evidence>
<dbReference type="InterPro" id="IPR003439">
    <property type="entry name" value="ABC_transporter-like_ATP-bd"/>
</dbReference>
<feature type="domain" description="ABC transporter" evidence="4">
    <location>
        <begin position="5"/>
        <end position="234"/>
    </location>
</feature>
<dbReference type="PANTHER" id="PTHR42781:SF8">
    <property type="entry name" value="BICARBONATE TRANSPORT ATP-BINDING PROTEIN CMPC"/>
    <property type="match status" value="1"/>
</dbReference>
<gene>
    <name evidence="5" type="ORF">FC72_GL001489</name>
</gene>
<dbReference type="RefSeq" id="WP_057767475.1">
    <property type="nucleotide sequence ID" value="NZ_AZDG01000034.1"/>
</dbReference>
<dbReference type="GO" id="GO:0005524">
    <property type="term" value="F:ATP binding"/>
    <property type="evidence" value="ECO:0007669"/>
    <property type="project" value="UniProtKB-KW"/>
</dbReference>
<dbReference type="EMBL" id="AZDG01000034">
    <property type="protein sequence ID" value="KRK63524.1"/>
    <property type="molecule type" value="Genomic_DNA"/>
</dbReference>
<dbReference type="InterPro" id="IPR003593">
    <property type="entry name" value="AAA+_ATPase"/>
</dbReference>
<dbReference type="InterPro" id="IPR050093">
    <property type="entry name" value="ABC_SmlMolc_Importer"/>
</dbReference>
<evidence type="ECO:0000256" key="2">
    <source>
        <dbReference type="ARBA" id="ARBA00022741"/>
    </source>
</evidence>
<keyword evidence="3 5" id="KW-0067">ATP-binding</keyword>
<dbReference type="PANTHER" id="PTHR42781">
    <property type="entry name" value="SPERMIDINE/PUTRESCINE IMPORT ATP-BINDING PROTEIN POTA"/>
    <property type="match status" value="1"/>
</dbReference>
<dbReference type="PATRIC" id="fig|1423811.3.peg.1514"/>
<evidence type="ECO:0000256" key="1">
    <source>
        <dbReference type="ARBA" id="ARBA00022448"/>
    </source>
</evidence>
<dbReference type="CDD" id="cd03293">
    <property type="entry name" value="ABC_NrtD_SsuB_transporters"/>
    <property type="match status" value="1"/>
</dbReference>
<dbReference type="InterPro" id="IPR017871">
    <property type="entry name" value="ABC_transporter-like_CS"/>
</dbReference>
<comment type="caution">
    <text evidence="5">The sequence shown here is derived from an EMBL/GenBank/DDBJ whole genome shotgun (WGS) entry which is preliminary data.</text>
</comment>